<dbReference type="Pfam" id="PF07995">
    <property type="entry name" value="GSDH"/>
    <property type="match status" value="1"/>
</dbReference>
<evidence type="ECO:0000313" key="10">
    <source>
        <dbReference type="Proteomes" id="UP000033054"/>
    </source>
</evidence>
<accession>A0A0E3ZTY1</accession>
<dbReference type="InterPro" id="IPR029010">
    <property type="entry name" value="ThuA-like"/>
</dbReference>
<feature type="chain" id="PRO_5002417258" evidence="6">
    <location>
        <begin position="26"/>
        <end position="1192"/>
    </location>
</feature>
<feature type="region of interest" description="Disordered" evidence="5">
    <location>
        <begin position="446"/>
        <end position="465"/>
    </location>
</feature>
<evidence type="ECO:0000256" key="4">
    <source>
        <dbReference type="PROSITE-ProRule" id="PRU00433"/>
    </source>
</evidence>
<dbReference type="InterPro" id="IPR029062">
    <property type="entry name" value="Class_I_gatase-like"/>
</dbReference>
<dbReference type="SUPFAM" id="SSF46626">
    <property type="entry name" value="Cytochrome c"/>
    <property type="match status" value="1"/>
</dbReference>
<dbReference type="CDD" id="cd00146">
    <property type="entry name" value="PKD"/>
    <property type="match status" value="1"/>
</dbReference>
<keyword evidence="6" id="KW-0732">Signal</keyword>
<dbReference type="SUPFAM" id="SSF49299">
    <property type="entry name" value="PKD domain"/>
    <property type="match status" value="1"/>
</dbReference>
<dbReference type="InterPro" id="IPR011042">
    <property type="entry name" value="6-blade_b-propeller_TolB-like"/>
</dbReference>
<dbReference type="STRING" id="1379870.SD10_03995"/>
<dbReference type="InterPro" id="IPR035986">
    <property type="entry name" value="PKD_dom_sf"/>
</dbReference>
<dbReference type="GO" id="GO:0016787">
    <property type="term" value="F:hydrolase activity"/>
    <property type="evidence" value="ECO:0007669"/>
    <property type="project" value="UniProtKB-KW"/>
</dbReference>
<feature type="region of interest" description="Disordered" evidence="5">
    <location>
        <begin position="48"/>
        <end position="67"/>
    </location>
</feature>
<evidence type="ECO:0000256" key="5">
    <source>
        <dbReference type="SAM" id="MobiDB-lite"/>
    </source>
</evidence>
<dbReference type="InterPro" id="IPR036909">
    <property type="entry name" value="Cyt_c-like_dom_sf"/>
</dbReference>
<dbReference type="PANTHER" id="PTHR40469">
    <property type="entry name" value="SECRETED GLYCOSYL HYDROLASE"/>
    <property type="match status" value="1"/>
</dbReference>
<dbReference type="Pfam" id="PF06283">
    <property type="entry name" value="ThuA"/>
    <property type="match status" value="1"/>
</dbReference>
<feature type="signal peptide" evidence="6">
    <location>
        <begin position="1"/>
        <end position="25"/>
    </location>
</feature>
<sequence>MIWSTSITYTLRLLGAAGASVGLYACLNTQKASTQTTVVTTTPTAVSRSASAGEATNASPTQIGSGTLQSEPKRILVFSKTKGWKHTSIPFGIAALQKLGREHTFRVDTTKNADYFNDDSLRHYQAVVFLSTTGNILNQKQQAAFERYIQAGGGYMGIHAAADTEYDWPWYNKLVGGYFASHPSQSNVRKATVDVIDKKHSSTAHLPDHWERTDEWYNYRSLYTDLTVVANLDENTYDGGINGSNHPIAWYHEFDGGRAYYTGGGHEDASFSEPLFVQHLLGALTWVMGSNKPLDYSKAYAVTMPEENRFVKTVLVNDLNEPMELAVADDGRVFFTERSGNLTVYNASTNKYKVMHKFPVTTKQGFGVQGITVDPNFATNHFLYVYYSPDTDKDPTYHLSRFVVKDDNTLDLASEKVVLNVPGEFEASAHHGGSLAWDKEGNLFLSTGDNTNPFPSNGYSPIDERPDHLTLDAQRSAANTNDLRGKILRIRPQADGTYTIPDGNLFPKGTEPSDRAQTRPEIYTMGLRNPYRIAVNPKSSVLYWGEIGPDAGKDSTIGPRGYDEFNQAKKPGNFGWPYFIGNSQPYPDLDFATNVAGPKFDPKAPMNTSVNNTGLKNLPPTNSAMIWYPYAASKDFPELGLGGRSAMAGSFYTYDKSSPSKNKFPEYYDGALFIFDWMRNWVMAVRVDKDDNYIRNEPFMAGSGDFRRPIDLAFSKDGVMYMLEYGSVYGADNDDARLVKIEYNTGNRAPIARAGVVDSVAVAQRDARSYLTSDPRAPELDEAVGQAPLRVKFSGRGTDLDDDDQVTYQWLFDGKTVGSTKPMATYTYTQPGVYNAILKVTDRMGQVGMDTVTVKVGNAKPELAIVTPDNKSFYWENKPFTYTVKVTDKEDKKIDPKRIKVYYEYSAQPNGAPMAAPQQGHQEVAQVGGGSLGKTLIASSDCKACHTIDKPSVGPTFLAVAGRYKGESGSVERLARKIIEGGGGNWSKDHLMSAHPQIPAQDAQEMVKYIFSLTDARKQKAVPAQGSLALNEHKPEDARGQYSLLASYTDNGSKAVGPLTSTEVVTLRSAKVKTLNADAYVGFPRFGSRLSAGGHKAYVLLKGIDMTTIKSLTYDYSSLNKDGEIEVRLDSYAGPVVSRAPYKATGDWKKTNQVTGTLDKPFTGKHDVYIIVVKRDKPNDSIIQLNSIQFNQ</sequence>
<dbReference type="PROSITE" id="PS50093">
    <property type="entry name" value="PKD"/>
    <property type="match status" value="1"/>
</dbReference>
<feature type="domain" description="Cytochrome c" evidence="8">
    <location>
        <begin position="928"/>
        <end position="1014"/>
    </location>
</feature>
<dbReference type="PANTHER" id="PTHR40469:SF2">
    <property type="entry name" value="GALACTOSE-BINDING DOMAIN-LIKE SUPERFAMILY PROTEIN"/>
    <property type="match status" value="1"/>
</dbReference>
<feature type="compositionally biased region" description="Polar residues" evidence="5">
    <location>
        <begin position="54"/>
        <end position="67"/>
    </location>
</feature>
<dbReference type="InterPro" id="IPR013783">
    <property type="entry name" value="Ig-like_fold"/>
</dbReference>
<dbReference type="InterPro" id="IPR009056">
    <property type="entry name" value="Cyt_c-like_dom"/>
</dbReference>
<evidence type="ECO:0000259" key="8">
    <source>
        <dbReference type="PROSITE" id="PS51007"/>
    </source>
</evidence>
<dbReference type="AlphaFoldDB" id="A0A0E3ZTY1"/>
<dbReference type="OrthoDB" id="9816308at2"/>
<dbReference type="InterPro" id="IPR011041">
    <property type="entry name" value="Quinoprot_gluc/sorb_DH_b-prop"/>
</dbReference>
<dbReference type="InterPro" id="IPR022409">
    <property type="entry name" value="PKD/Chitinase_dom"/>
</dbReference>
<protein>
    <submittedName>
        <fullName evidence="9">Glycosyl hydrolase</fullName>
    </submittedName>
</protein>
<dbReference type="InterPro" id="IPR005084">
    <property type="entry name" value="CBM6"/>
</dbReference>
<name>A0A0E3ZTY1_9BACT</name>
<dbReference type="EMBL" id="CP010429">
    <property type="protein sequence ID" value="AKD54195.1"/>
    <property type="molecule type" value="Genomic_DNA"/>
</dbReference>
<dbReference type="PROSITE" id="PS51007">
    <property type="entry name" value="CYTC"/>
    <property type="match status" value="1"/>
</dbReference>
<evidence type="ECO:0000313" key="9">
    <source>
        <dbReference type="EMBL" id="AKD54195.1"/>
    </source>
</evidence>
<dbReference type="InterPro" id="IPR000601">
    <property type="entry name" value="PKD_dom"/>
</dbReference>
<dbReference type="SUPFAM" id="SSF50952">
    <property type="entry name" value="Soluble quinoprotein glucose dehydrogenase"/>
    <property type="match status" value="1"/>
</dbReference>
<dbReference type="Proteomes" id="UP000033054">
    <property type="component" value="Chromosome"/>
</dbReference>
<dbReference type="SMART" id="SM00089">
    <property type="entry name" value="PKD"/>
    <property type="match status" value="1"/>
</dbReference>
<dbReference type="HOGENOM" id="CLU_002470_1_0_10"/>
<keyword evidence="10" id="KW-1185">Reference proteome</keyword>
<reference evidence="9 10" key="1">
    <citation type="journal article" date="2014" name="Curr. Microbiol.">
        <title>Spirosoma radiotolerans sp. nov., a gamma-radiation-resistant bacterium isolated from gamma ray-irradiated soil.</title>
        <authorList>
            <person name="Lee J.J."/>
            <person name="Srinivasan S."/>
            <person name="Lim S."/>
            <person name="Joe M."/>
            <person name="Im S."/>
            <person name="Bae S.I."/>
            <person name="Park K.R."/>
            <person name="Han J.H."/>
            <person name="Park S.H."/>
            <person name="Joo B.M."/>
            <person name="Park S.J."/>
            <person name="Kim M.K."/>
        </authorList>
    </citation>
    <scope>NUCLEOTIDE SEQUENCE [LARGE SCALE GENOMIC DNA]</scope>
    <source>
        <strain evidence="9 10">DG5A</strain>
    </source>
</reference>
<dbReference type="Gene3D" id="2.60.120.260">
    <property type="entry name" value="Galactose-binding domain-like"/>
    <property type="match status" value="1"/>
</dbReference>
<keyword evidence="3 4" id="KW-0408">Iron</keyword>
<dbReference type="SUPFAM" id="SSF52317">
    <property type="entry name" value="Class I glutamine amidotransferase-like"/>
    <property type="match status" value="1"/>
</dbReference>
<dbReference type="GO" id="GO:0046872">
    <property type="term" value="F:metal ion binding"/>
    <property type="evidence" value="ECO:0007669"/>
    <property type="project" value="UniProtKB-KW"/>
</dbReference>
<dbReference type="PATRIC" id="fig|1379870.5.peg.872"/>
<dbReference type="SUPFAM" id="SSF49785">
    <property type="entry name" value="Galactose-binding domain-like"/>
    <property type="match status" value="1"/>
</dbReference>
<dbReference type="CDD" id="cd04084">
    <property type="entry name" value="CBM6_xylanase-like"/>
    <property type="match status" value="1"/>
</dbReference>
<keyword evidence="1 4" id="KW-0349">Heme</keyword>
<dbReference type="InterPro" id="IPR012938">
    <property type="entry name" value="Glc/Sorbosone_DH"/>
</dbReference>
<dbReference type="Pfam" id="PF00034">
    <property type="entry name" value="Cytochrom_C"/>
    <property type="match status" value="1"/>
</dbReference>
<organism evidence="9 10">
    <name type="scientific">Spirosoma radiotolerans</name>
    <dbReference type="NCBI Taxonomy" id="1379870"/>
    <lineage>
        <taxon>Bacteria</taxon>
        <taxon>Pseudomonadati</taxon>
        <taxon>Bacteroidota</taxon>
        <taxon>Cytophagia</taxon>
        <taxon>Cytophagales</taxon>
        <taxon>Cytophagaceae</taxon>
        <taxon>Spirosoma</taxon>
    </lineage>
</organism>
<dbReference type="Gene3D" id="2.60.40.10">
    <property type="entry name" value="Immunoglobulins"/>
    <property type="match status" value="1"/>
</dbReference>
<dbReference type="Gene3D" id="3.40.50.880">
    <property type="match status" value="1"/>
</dbReference>
<dbReference type="Gene3D" id="1.10.760.10">
    <property type="entry name" value="Cytochrome c-like domain"/>
    <property type="match status" value="1"/>
</dbReference>
<feature type="domain" description="PKD" evidence="7">
    <location>
        <begin position="774"/>
        <end position="856"/>
    </location>
</feature>
<evidence type="ECO:0000256" key="3">
    <source>
        <dbReference type="ARBA" id="ARBA00023004"/>
    </source>
</evidence>
<evidence type="ECO:0000256" key="2">
    <source>
        <dbReference type="ARBA" id="ARBA00022723"/>
    </source>
</evidence>
<gene>
    <name evidence="9" type="ORF">SD10_03995</name>
</gene>
<dbReference type="InterPro" id="IPR008979">
    <property type="entry name" value="Galactose-bd-like_sf"/>
</dbReference>
<proteinExistence type="predicted"/>
<dbReference type="Pfam" id="PF03422">
    <property type="entry name" value="CBM_6"/>
    <property type="match status" value="1"/>
</dbReference>
<dbReference type="GO" id="GO:0030246">
    <property type="term" value="F:carbohydrate binding"/>
    <property type="evidence" value="ECO:0007669"/>
    <property type="project" value="InterPro"/>
</dbReference>
<dbReference type="GO" id="GO:0020037">
    <property type="term" value="F:heme binding"/>
    <property type="evidence" value="ECO:0007669"/>
    <property type="project" value="InterPro"/>
</dbReference>
<evidence type="ECO:0000256" key="1">
    <source>
        <dbReference type="ARBA" id="ARBA00022617"/>
    </source>
</evidence>
<dbReference type="KEGG" id="srd:SD10_03995"/>
<keyword evidence="2 4" id="KW-0479">Metal-binding</keyword>
<dbReference type="Pfam" id="PF18911">
    <property type="entry name" value="PKD_4"/>
    <property type="match status" value="1"/>
</dbReference>
<dbReference type="GO" id="GO:0009055">
    <property type="term" value="F:electron transfer activity"/>
    <property type="evidence" value="ECO:0007669"/>
    <property type="project" value="InterPro"/>
</dbReference>
<evidence type="ECO:0000259" key="7">
    <source>
        <dbReference type="PROSITE" id="PS50093"/>
    </source>
</evidence>
<keyword evidence="9" id="KW-0378">Hydrolase</keyword>
<dbReference type="Gene3D" id="2.120.10.30">
    <property type="entry name" value="TolB, C-terminal domain"/>
    <property type="match status" value="1"/>
</dbReference>
<feature type="compositionally biased region" description="Polar residues" evidence="5">
    <location>
        <begin position="446"/>
        <end position="459"/>
    </location>
</feature>
<evidence type="ECO:0000256" key="6">
    <source>
        <dbReference type="SAM" id="SignalP"/>
    </source>
</evidence>
<dbReference type="RefSeq" id="WP_046375794.1">
    <property type="nucleotide sequence ID" value="NZ_CP010429.1"/>
</dbReference>